<dbReference type="InParanoid" id="C7ZJY6"/>
<dbReference type="InterPro" id="IPR024079">
    <property type="entry name" value="MetalloPept_cat_dom_sf"/>
</dbReference>
<dbReference type="AlphaFoldDB" id="C7ZJY6"/>
<sequence>MLPSYSPHLVLFVLILGLLSHSALAVIESAFKVKQGLIAVGGCDSHKAVLRRWWSDMTRLVDAALENAADDNEHGAEYMQTFFGLDPPPQDAGHRQTAREQEWGDTAYNKDTGERFAPDPETGTTTKVSDVVQSPIPDPEDQDAPKEIFPFWSSDLKEYPIDVPGDYCTERYENNGNNFGSTHGSFKVAAVTICVQNIKVNKKEHLGNLGTIKKTGQSIIKFVSQSMTLFHELFHVVLTNDETPETDRSYDLDWITGTNEEENYATTEEALSNPESYTLYALARLLGKRNLTFTFASAEARKREDVNNT</sequence>
<evidence type="ECO:0000256" key="1">
    <source>
        <dbReference type="SAM" id="MobiDB-lite"/>
    </source>
</evidence>
<dbReference type="Gene3D" id="3.40.390.10">
    <property type="entry name" value="Collagenase (Catalytic Domain)"/>
    <property type="match status" value="1"/>
</dbReference>
<dbReference type="OrthoDB" id="4259138at2759"/>
<evidence type="ECO:0000313" key="4">
    <source>
        <dbReference type="Proteomes" id="UP000005206"/>
    </source>
</evidence>
<reference evidence="3 4" key="1">
    <citation type="journal article" date="2009" name="PLoS Genet.">
        <title>The genome of Nectria haematococca: contribution of supernumerary chromosomes to gene expansion.</title>
        <authorList>
            <person name="Coleman J.J."/>
            <person name="Rounsley S.D."/>
            <person name="Rodriguez-Carres M."/>
            <person name="Kuo A."/>
            <person name="Wasmann C.C."/>
            <person name="Grimwood J."/>
            <person name="Schmutz J."/>
            <person name="Taga M."/>
            <person name="White G.J."/>
            <person name="Zhou S."/>
            <person name="Schwartz D.C."/>
            <person name="Freitag M."/>
            <person name="Ma L.J."/>
            <person name="Danchin E.G."/>
            <person name="Henrissat B."/>
            <person name="Coutinho P.M."/>
            <person name="Nelson D.R."/>
            <person name="Straney D."/>
            <person name="Napoli C.A."/>
            <person name="Barker B.M."/>
            <person name="Gribskov M."/>
            <person name="Rep M."/>
            <person name="Kroken S."/>
            <person name="Molnar I."/>
            <person name="Rensing C."/>
            <person name="Kennell J.C."/>
            <person name="Zamora J."/>
            <person name="Farman M.L."/>
            <person name="Selker E.U."/>
            <person name="Salamov A."/>
            <person name="Shapiro H."/>
            <person name="Pangilinan J."/>
            <person name="Lindquist E."/>
            <person name="Lamers C."/>
            <person name="Grigoriev I.V."/>
            <person name="Geiser D.M."/>
            <person name="Covert S.F."/>
            <person name="Temporini E."/>
            <person name="Vanetten H.D."/>
        </authorList>
    </citation>
    <scope>NUCLEOTIDE SEQUENCE [LARGE SCALE GENOMIC DNA]</scope>
    <source>
        <strain evidence="4">ATCC MYA-4622 / CBS 123669 / FGSC 9596 / NRRL 45880 / 77-13-4</strain>
    </source>
</reference>
<keyword evidence="4" id="KW-1185">Reference proteome</keyword>
<dbReference type="RefSeq" id="XP_003041426.1">
    <property type="nucleotide sequence ID" value="XM_003041380.1"/>
</dbReference>
<dbReference type="Proteomes" id="UP000005206">
    <property type="component" value="Chromosome 13"/>
</dbReference>
<feature type="chain" id="PRO_5002988181" description="Lysine-specific metallo-endopeptidase domain-containing protein" evidence="2">
    <location>
        <begin position="26"/>
        <end position="309"/>
    </location>
</feature>
<dbReference type="GeneID" id="9676143"/>
<feature type="signal peptide" evidence="2">
    <location>
        <begin position="1"/>
        <end position="25"/>
    </location>
</feature>
<evidence type="ECO:0008006" key="5">
    <source>
        <dbReference type="Google" id="ProtNLM"/>
    </source>
</evidence>
<name>C7ZJY6_FUSV7</name>
<dbReference type="eggNOG" id="ENOG502RMK2">
    <property type="taxonomic scope" value="Eukaryota"/>
</dbReference>
<evidence type="ECO:0000313" key="3">
    <source>
        <dbReference type="EMBL" id="EEU35713.1"/>
    </source>
</evidence>
<dbReference type="KEGG" id="nhe:NECHADRAFT_87979"/>
<gene>
    <name evidence="3" type="ORF">NECHADRAFT_87979</name>
</gene>
<dbReference type="EMBL" id="GG698936">
    <property type="protein sequence ID" value="EEU35713.1"/>
    <property type="molecule type" value="Genomic_DNA"/>
</dbReference>
<evidence type="ECO:0000256" key="2">
    <source>
        <dbReference type="SAM" id="SignalP"/>
    </source>
</evidence>
<dbReference type="OMA" id="IWIKNER"/>
<dbReference type="VEuPathDB" id="FungiDB:NECHADRAFT_87979"/>
<dbReference type="HOGENOM" id="CLU_900431_0_0_1"/>
<keyword evidence="2" id="KW-0732">Signal</keyword>
<dbReference type="GO" id="GO:0008237">
    <property type="term" value="F:metallopeptidase activity"/>
    <property type="evidence" value="ECO:0007669"/>
    <property type="project" value="InterPro"/>
</dbReference>
<feature type="compositionally biased region" description="Polar residues" evidence="1">
    <location>
        <begin position="122"/>
        <end position="132"/>
    </location>
</feature>
<organism evidence="3 4">
    <name type="scientific">Fusarium vanettenii (strain ATCC MYA-4622 / CBS 123669 / FGSC 9596 / NRRL 45880 / 77-13-4)</name>
    <name type="common">Fusarium solani subsp. pisi</name>
    <dbReference type="NCBI Taxonomy" id="660122"/>
    <lineage>
        <taxon>Eukaryota</taxon>
        <taxon>Fungi</taxon>
        <taxon>Dikarya</taxon>
        <taxon>Ascomycota</taxon>
        <taxon>Pezizomycotina</taxon>
        <taxon>Sordariomycetes</taxon>
        <taxon>Hypocreomycetidae</taxon>
        <taxon>Hypocreales</taxon>
        <taxon>Nectriaceae</taxon>
        <taxon>Fusarium</taxon>
        <taxon>Fusarium solani species complex</taxon>
        <taxon>Fusarium vanettenii</taxon>
    </lineage>
</organism>
<protein>
    <recommendedName>
        <fullName evidence="5">Lysine-specific metallo-endopeptidase domain-containing protein</fullName>
    </recommendedName>
</protein>
<proteinExistence type="predicted"/>
<accession>C7ZJY6</accession>
<feature type="region of interest" description="Disordered" evidence="1">
    <location>
        <begin position="109"/>
        <end position="145"/>
    </location>
</feature>